<dbReference type="AlphaFoldDB" id="A0A9N9A5V7"/>
<dbReference type="PANTHER" id="PTHR14413">
    <property type="entry name" value="RIBOSOMAL PROTEIN L17"/>
    <property type="match status" value="1"/>
</dbReference>
<dbReference type="OrthoDB" id="275000at2759"/>
<protein>
    <submittedName>
        <fullName evidence="6">13688_t:CDS:1</fullName>
    </submittedName>
</protein>
<dbReference type="InterPro" id="IPR000456">
    <property type="entry name" value="Ribosomal_bL17"/>
</dbReference>
<dbReference type="NCBIfam" id="TIGR00059">
    <property type="entry name" value="L17"/>
    <property type="match status" value="1"/>
</dbReference>
<dbReference type="InterPro" id="IPR047859">
    <property type="entry name" value="Ribosomal_bL17_CS"/>
</dbReference>
<proteinExistence type="inferred from homology"/>
<dbReference type="GO" id="GO:0015934">
    <property type="term" value="C:large ribosomal subunit"/>
    <property type="evidence" value="ECO:0007669"/>
    <property type="project" value="TreeGrafter"/>
</dbReference>
<keyword evidence="3 4" id="KW-0687">Ribonucleoprotein</keyword>
<keyword evidence="7" id="KW-1185">Reference proteome</keyword>
<evidence type="ECO:0000256" key="2">
    <source>
        <dbReference type="ARBA" id="ARBA00022980"/>
    </source>
</evidence>
<gene>
    <name evidence="6" type="ORF">AGERDE_LOCUS5225</name>
</gene>
<reference evidence="6" key="1">
    <citation type="submission" date="2021-06" db="EMBL/GenBank/DDBJ databases">
        <authorList>
            <person name="Kallberg Y."/>
            <person name="Tangrot J."/>
            <person name="Rosling A."/>
        </authorList>
    </citation>
    <scope>NUCLEOTIDE SEQUENCE</scope>
    <source>
        <strain evidence="6">MT106</strain>
    </source>
</reference>
<dbReference type="Gene3D" id="3.90.1030.10">
    <property type="entry name" value="Ribosomal protein L17"/>
    <property type="match status" value="1"/>
</dbReference>
<evidence type="ECO:0000256" key="3">
    <source>
        <dbReference type="ARBA" id="ARBA00023274"/>
    </source>
</evidence>
<feature type="coiled-coil region" evidence="5">
    <location>
        <begin position="175"/>
        <end position="206"/>
    </location>
</feature>
<comment type="similarity">
    <text evidence="1 4">Belongs to the bacterial ribosomal protein bL17 family.</text>
</comment>
<dbReference type="PROSITE" id="PS01167">
    <property type="entry name" value="RIBOSOMAL_L17"/>
    <property type="match status" value="1"/>
</dbReference>
<evidence type="ECO:0000313" key="7">
    <source>
        <dbReference type="Proteomes" id="UP000789831"/>
    </source>
</evidence>
<name>A0A9N9A5V7_9GLOM</name>
<evidence type="ECO:0000256" key="4">
    <source>
        <dbReference type="RuleBase" id="RU000660"/>
    </source>
</evidence>
<organism evidence="6 7">
    <name type="scientific">Ambispora gerdemannii</name>
    <dbReference type="NCBI Taxonomy" id="144530"/>
    <lineage>
        <taxon>Eukaryota</taxon>
        <taxon>Fungi</taxon>
        <taxon>Fungi incertae sedis</taxon>
        <taxon>Mucoromycota</taxon>
        <taxon>Glomeromycotina</taxon>
        <taxon>Glomeromycetes</taxon>
        <taxon>Archaeosporales</taxon>
        <taxon>Ambisporaceae</taxon>
        <taxon>Ambispora</taxon>
    </lineage>
</organism>
<dbReference type="InterPro" id="IPR036373">
    <property type="entry name" value="Ribosomal_bL17_sf"/>
</dbReference>
<dbReference type="EMBL" id="CAJVPL010000680">
    <property type="protein sequence ID" value="CAG8520762.1"/>
    <property type="molecule type" value="Genomic_DNA"/>
</dbReference>
<comment type="caution">
    <text evidence="6">The sequence shown here is derived from an EMBL/GenBank/DDBJ whole genome shotgun (WGS) entry which is preliminary data.</text>
</comment>
<evidence type="ECO:0000256" key="1">
    <source>
        <dbReference type="ARBA" id="ARBA00008777"/>
    </source>
</evidence>
<dbReference type="Pfam" id="PF01196">
    <property type="entry name" value="Ribosomal_L17"/>
    <property type="match status" value="1"/>
</dbReference>
<dbReference type="SUPFAM" id="SSF64263">
    <property type="entry name" value="Prokaryotic ribosomal protein L17"/>
    <property type="match status" value="1"/>
</dbReference>
<dbReference type="HAMAP" id="MF_01368">
    <property type="entry name" value="Ribosomal_bL17"/>
    <property type="match status" value="1"/>
</dbReference>
<keyword evidence="5" id="KW-0175">Coiled coil</keyword>
<evidence type="ECO:0000256" key="5">
    <source>
        <dbReference type="SAM" id="Coils"/>
    </source>
</evidence>
<keyword evidence="2 4" id="KW-0689">Ribosomal protein</keyword>
<evidence type="ECO:0000313" key="6">
    <source>
        <dbReference type="EMBL" id="CAG8520762.1"/>
    </source>
</evidence>
<dbReference type="Proteomes" id="UP000789831">
    <property type="component" value="Unassembled WGS sequence"/>
</dbReference>
<dbReference type="GO" id="GO:0006412">
    <property type="term" value="P:translation"/>
    <property type="evidence" value="ECO:0007669"/>
    <property type="project" value="InterPro"/>
</dbReference>
<dbReference type="GO" id="GO:0003735">
    <property type="term" value="F:structural constituent of ribosome"/>
    <property type="evidence" value="ECO:0007669"/>
    <property type="project" value="InterPro"/>
</dbReference>
<dbReference type="PANTHER" id="PTHR14413:SF16">
    <property type="entry name" value="LARGE RIBOSOMAL SUBUNIT PROTEIN BL17M"/>
    <property type="match status" value="1"/>
</dbReference>
<accession>A0A9N9A5V7</accession>
<sequence>MKHSKRYRRLGRTSAHRMSMFRNMVTSLIRYDRIETTLPKAKELKKFADKMVTLGKKGDRSAGERARAFLREHYITIPKLFGEMAERYRNRAGGYTRIHRMGSRQGDNAPMAVIEYVDAPGDLKYQMLIKTLARQELEPELRIPTETIENGQGGPHLNKKMQVRLRQQNKFDHQVEKMMKAKDISQRELEEMVNKETEVLVNQKQEAKEFKLKNKLRKKKGHLSYDALELHKIQFPKKE</sequence>